<dbReference type="PROSITE" id="PS00092">
    <property type="entry name" value="N6_MTASE"/>
    <property type="match status" value="1"/>
</dbReference>
<dbReference type="GO" id="GO:0009307">
    <property type="term" value="P:DNA restriction-modification system"/>
    <property type="evidence" value="ECO:0007669"/>
    <property type="project" value="UniProtKB-KW"/>
</dbReference>
<dbReference type="InterPro" id="IPR001091">
    <property type="entry name" value="RM_Methyltransferase"/>
</dbReference>
<comment type="caution">
    <text evidence="6">The sequence shown here is derived from an EMBL/GenBank/DDBJ whole genome shotgun (WGS) entry which is preliminary data.</text>
</comment>
<reference evidence="6 7" key="1">
    <citation type="submission" date="2018-12" db="EMBL/GenBank/DDBJ databases">
        <title>Bacillus chawlae sp. nov., Bacillus glennii sp. nov., and Bacillus saganii sp. nov. Isolated from the Vehicle Assembly Building at Kennedy Space Center where the Viking Spacecraft were Assembled.</title>
        <authorList>
            <person name="Seuylemezian A."/>
            <person name="Vaishampayan P."/>
        </authorList>
    </citation>
    <scope>NUCLEOTIDE SEQUENCE [LARGE SCALE GENOMIC DNA]</scope>
    <source>
        <strain evidence="6 7">L5</strain>
    </source>
</reference>
<dbReference type="InterPro" id="IPR002941">
    <property type="entry name" value="DNA_methylase_N4/N6"/>
</dbReference>
<evidence type="ECO:0000313" key="6">
    <source>
        <dbReference type="EMBL" id="RUQ24160.1"/>
    </source>
</evidence>
<dbReference type="AlphaFoldDB" id="A0A3S0TVR8"/>
<dbReference type="GO" id="GO:0003677">
    <property type="term" value="F:DNA binding"/>
    <property type="evidence" value="ECO:0007669"/>
    <property type="project" value="InterPro"/>
</dbReference>
<evidence type="ECO:0000259" key="5">
    <source>
        <dbReference type="Pfam" id="PF01555"/>
    </source>
</evidence>
<dbReference type="EMBL" id="RYZZ01000057">
    <property type="protein sequence ID" value="RUQ24160.1"/>
    <property type="molecule type" value="Genomic_DNA"/>
</dbReference>
<dbReference type="OrthoDB" id="9800801at2"/>
<keyword evidence="3 6" id="KW-0808">Transferase</keyword>
<keyword evidence="7" id="KW-1185">Reference proteome</keyword>
<dbReference type="PRINTS" id="PR00508">
    <property type="entry name" value="S21N4MTFRASE"/>
</dbReference>
<dbReference type="Pfam" id="PF01555">
    <property type="entry name" value="N6_N4_Mtase"/>
    <property type="match status" value="1"/>
</dbReference>
<dbReference type="RefSeq" id="WP_126867351.1">
    <property type="nucleotide sequence ID" value="NZ_JAUSTX010000042.1"/>
</dbReference>
<keyword evidence="2 6" id="KW-0489">Methyltransferase</keyword>
<protein>
    <submittedName>
        <fullName evidence="6">Site-specific DNA-methyltransferase</fullName>
    </submittedName>
</protein>
<dbReference type="Proteomes" id="UP000267430">
    <property type="component" value="Unassembled WGS sequence"/>
</dbReference>
<proteinExistence type="inferred from homology"/>
<gene>
    <name evidence="6" type="ORF">ELQ35_22200</name>
</gene>
<sequence>MSQLTSLIAQAKVKDPELGKELEREFKVLASRKPFGLNFERHRPESTELPGRPVRKGEKVRVLPLRGKTSKADPQLWRVRGFENVDGKRMAQLETIGTAELETQQVVVEDLVVVEDFGDYIYPGLVSTGQVVRGGDKPYHTVINSENFHALEALTFTHRGKIDLIYIDPPYNTGARDWKYNNNYVEGDDVYRHSKWLAFIERRLRVAKGLLNPECSMLIVTIDEKELHRLGLLLEQVFPGQRIQMISNMINPKGAARGKEFYRVDEYIFYVYFGAAEISDERIPGLCVSKSELTDEDSNNNSIEVEEKKLPPVRWASLLRSGSGAQREESKLKFYPIYIDINTKKIIGCGEPLPLGEHPDLTKKNGDIIEVWPIRQNGSEGRWQLNVDSFRSLLKDNYIKIGSINKNNKVTLYYLMEGQREKIASGELVVTGTDAFGGLVVEYSGHEAIEGRPRTQWATTAHSATDHGTSLLRKIIPGRKFPFPKSLYAVEDTLRFFISNKPDAIVLDFFAGSGTTCHAVARLNRQDGGRRQCILVTNNEVAANEQAALRKAGLRPGDPEWEKWGICEYITKPRIEASITGRTPEGEEIKGDYSFYDKFPLAEGFAENAEFFTLTYETPVAVSHDRAFERIAPLLWMRAGSKGRRIESLPEQGWDVTDTYGLLKDLDKVAAFAYAVEERGTISIVYIVTDDERRFQSVAQRLPSAIEPIRLYESYLTNFRFSVGL</sequence>
<name>A0A3S0TVR8_9BACI</name>
<dbReference type="GO" id="GO:0032259">
    <property type="term" value="P:methylation"/>
    <property type="evidence" value="ECO:0007669"/>
    <property type="project" value="UniProtKB-KW"/>
</dbReference>
<evidence type="ECO:0000313" key="7">
    <source>
        <dbReference type="Proteomes" id="UP000267430"/>
    </source>
</evidence>
<dbReference type="SUPFAM" id="SSF53335">
    <property type="entry name" value="S-adenosyl-L-methionine-dependent methyltransferases"/>
    <property type="match status" value="1"/>
</dbReference>
<evidence type="ECO:0000256" key="2">
    <source>
        <dbReference type="ARBA" id="ARBA00022603"/>
    </source>
</evidence>
<comment type="similarity">
    <text evidence="1">Belongs to the N(4)/N(6)-methyltransferase family.</text>
</comment>
<dbReference type="InterPro" id="IPR029063">
    <property type="entry name" value="SAM-dependent_MTases_sf"/>
</dbReference>
<organism evidence="6 7">
    <name type="scientific">Peribacillus cavernae</name>
    <dbReference type="NCBI Taxonomy" id="1674310"/>
    <lineage>
        <taxon>Bacteria</taxon>
        <taxon>Bacillati</taxon>
        <taxon>Bacillota</taxon>
        <taxon>Bacilli</taxon>
        <taxon>Bacillales</taxon>
        <taxon>Bacillaceae</taxon>
        <taxon>Peribacillus</taxon>
    </lineage>
</organism>
<dbReference type="GO" id="GO:0008170">
    <property type="term" value="F:N-methyltransferase activity"/>
    <property type="evidence" value="ECO:0007669"/>
    <property type="project" value="InterPro"/>
</dbReference>
<dbReference type="Gene3D" id="3.40.50.150">
    <property type="entry name" value="Vaccinia Virus protein VP39"/>
    <property type="match status" value="1"/>
</dbReference>
<keyword evidence="4" id="KW-0680">Restriction system</keyword>
<accession>A0A3S0TVR8</accession>
<evidence type="ECO:0000256" key="4">
    <source>
        <dbReference type="ARBA" id="ARBA00022747"/>
    </source>
</evidence>
<evidence type="ECO:0000256" key="1">
    <source>
        <dbReference type="ARBA" id="ARBA00006594"/>
    </source>
</evidence>
<evidence type="ECO:0000256" key="3">
    <source>
        <dbReference type="ARBA" id="ARBA00022679"/>
    </source>
</evidence>
<feature type="domain" description="DNA methylase N-4/N-6" evidence="5">
    <location>
        <begin position="162"/>
        <end position="526"/>
    </location>
</feature>
<dbReference type="InterPro" id="IPR002052">
    <property type="entry name" value="DNA_methylase_N6_adenine_CS"/>
</dbReference>